<name>A0A6P6BH69_DURZI</name>
<organism evidence="1 2">
    <name type="scientific">Durio zibethinus</name>
    <name type="common">Durian</name>
    <dbReference type="NCBI Taxonomy" id="66656"/>
    <lineage>
        <taxon>Eukaryota</taxon>
        <taxon>Viridiplantae</taxon>
        <taxon>Streptophyta</taxon>
        <taxon>Embryophyta</taxon>
        <taxon>Tracheophyta</taxon>
        <taxon>Spermatophyta</taxon>
        <taxon>Magnoliopsida</taxon>
        <taxon>eudicotyledons</taxon>
        <taxon>Gunneridae</taxon>
        <taxon>Pentapetalae</taxon>
        <taxon>rosids</taxon>
        <taxon>malvids</taxon>
        <taxon>Malvales</taxon>
        <taxon>Malvaceae</taxon>
        <taxon>Helicteroideae</taxon>
        <taxon>Durio</taxon>
    </lineage>
</organism>
<dbReference type="Proteomes" id="UP000515121">
    <property type="component" value="Unplaced"/>
</dbReference>
<gene>
    <name evidence="2 3" type="primary">LOC111318074</name>
</gene>
<dbReference type="InterPro" id="IPR006461">
    <property type="entry name" value="PLAC_motif_containing"/>
</dbReference>
<sequence>MANSKYSGESPWSSSLFDCFSDCSLCCQTTFCPCISFGRSAEIITKGSCSCGTYCLLYAVIHHLSGCLLSMLYGCHYRRKLRHEYGLESSPCPDLCVHCFCHYCALCQEYRELRNQGFNMKLGWNGNVERQNRGVTMAPVAEAGMKR</sequence>
<dbReference type="Pfam" id="PF04749">
    <property type="entry name" value="PLAC8"/>
    <property type="match status" value="1"/>
</dbReference>
<dbReference type="KEGG" id="dzi:111318074"/>
<evidence type="ECO:0000313" key="1">
    <source>
        <dbReference type="Proteomes" id="UP000515121"/>
    </source>
</evidence>
<accession>A0A6P6BH69</accession>
<dbReference type="PANTHER" id="PTHR15907">
    <property type="entry name" value="DUF614 FAMILY PROTEIN-RELATED"/>
    <property type="match status" value="1"/>
</dbReference>
<protein>
    <submittedName>
        <fullName evidence="2 3">Cell number regulator 2-like</fullName>
    </submittedName>
</protein>
<proteinExistence type="predicted"/>
<evidence type="ECO:0000313" key="3">
    <source>
        <dbReference type="RefSeq" id="XP_022776445.1"/>
    </source>
</evidence>
<dbReference type="OrthoDB" id="1045822at2759"/>
<reference evidence="2 3" key="1">
    <citation type="submission" date="2025-04" db="UniProtKB">
        <authorList>
            <consortium name="RefSeq"/>
        </authorList>
    </citation>
    <scope>IDENTIFICATION</scope>
    <source>
        <tissue evidence="2 3">Fruit stalk</tissue>
    </source>
</reference>
<dbReference type="GeneID" id="111318074"/>
<dbReference type="AlphaFoldDB" id="A0A6P6BH69"/>
<dbReference type="RefSeq" id="XP_022776444.1">
    <property type="nucleotide sequence ID" value="XM_022920709.1"/>
</dbReference>
<keyword evidence="1" id="KW-1185">Reference proteome</keyword>
<dbReference type="RefSeq" id="XP_022776445.1">
    <property type="nucleotide sequence ID" value="XM_022920710.1"/>
</dbReference>
<evidence type="ECO:0000313" key="2">
    <source>
        <dbReference type="RefSeq" id="XP_022776444.1"/>
    </source>
</evidence>
<dbReference type="NCBIfam" id="TIGR01571">
    <property type="entry name" value="A_thal_Cys_rich"/>
    <property type="match status" value="1"/>
</dbReference>